<protein>
    <submittedName>
        <fullName evidence="1">Uncharacterized protein</fullName>
    </submittedName>
</protein>
<dbReference type="OrthoDB" id="6110062at2"/>
<dbReference type="EMBL" id="JFHN01000065">
    <property type="protein sequence ID" value="EXU74186.1"/>
    <property type="molecule type" value="Genomic_DNA"/>
</dbReference>
<reference evidence="1 2" key="1">
    <citation type="submission" date="2014-02" db="EMBL/GenBank/DDBJ databases">
        <title>Draft genome of Erwinia mallotivora strain BT-MARDI, a papaya dieback pathogen.</title>
        <authorList>
            <person name="Redzuan R."/>
            <person name="Abu Bakar N."/>
            <person name="Badrun R."/>
            <person name="Mohd Raih M.F."/>
            <person name="Rozano L."/>
            <person name="Mat Amin N."/>
        </authorList>
    </citation>
    <scope>NUCLEOTIDE SEQUENCE [LARGE SCALE GENOMIC DNA]</scope>
    <source>
        <strain evidence="1 2">BT-MARDI</strain>
    </source>
</reference>
<dbReference type="PATRIC" id="fig|69222.5.peg.3818"/>
<evidence type="ECO:0000313" key="2">
    <source>
        <dbReference type="Proteomes" id="UP000019918"/>
    </source>
</evidence>
<evidence type="ECO:0000313" key="1">
    <source>
        <dbReference type="EMBL" id="EXU74186.1"/>
    </source>
</evidence>
<accession>A0A014LX82</accession>
<keyword evidence="2" id="KW-1185">Reference proteome</keyword>
<comment type="caution">
    <text evidence="1">The sequence shown here is derived from an EMBL/GenBank/DDBJ whole genome shotgun (WGS) entry which is preliminary data.</text>
</comment>
<dbReference type="RefSeq" id="WP_034940186.1">
    <property type="nucleotide sequence ID" value="NZ_JFHN01000065.1"/>
</dbReference>
<dbReference type="STRING" id="69222.BG55_18715"/>
<organism evidence="1 2">
    <name type="scientific">Erwinia mallotivora</name>
    <dbReference type="NCBI Taxonomy" id="69222"/>
    <lineage>
        <taxon>Bacteria</taxon>
        <taxon>Pseudomonadati</taxon>
        <taxon>Pseudomonadota</taxon>
        <taxon>Gammaproteobacteria</taxon>
        <taxon>Enterobacterales</taxon>
        <taxon>Erwiniaceae</taxon>
        <taxon>Erwinia</taxon>
    </lineage>
</organism>
<gene>
    <name evidence="1" type="ORF">BG55_18715</name>
</gene>
<dbReference type="Proteomes" id="UP000019918">
    <property type="component" value="Unassembled WGS sequence"/>
</dbReference>
<sequence length="1571" mass="180756">MRKNWTIEEDCKLLTLVRQHFSALVSHNRLNATMPFSQQLHATFDSPDRDAAALLYRLEQAKILGFASRPGSDPTKQPFRCLINNELALYDYSLTFPTLRKALHPDIVAAALNHFTISNPHEPLSNTINEIATALHIAPMQVEKILLESDQIIINSYRKCERVGEKTINNNLQDLISRQIPDTTLVEDINACRAQVSQLYHVHERDGAEVIFSSDGTGFGKSYGVIQGYVEYLERFAKTQQPNYLFPEGGFTNLLFMSPQKSQIDLDSSQKEKILAAGGEFICVLSRNDIADLDFMDWASGLKNRERYIQWYEGAKGSKYIGGAMRSLNYHVSQIDRCEEQLKKLTTYGSQDTNYEREILEEQLKNCRHSIRNTIESACKLLFGPDSEKASIKEYIRRGLQARQERMQNAETARKPGKLEPKISVHEVYFELIKQVLPFEVCQYRPSVLLMTTNKFDTSTYRLAPRQRGEGVRFESVGFDLLIGGKLIPKDPQISTVAAAGHTGQVAYLRDEHLRRNPDCPFRQKNIRFTVIIDELHEAYTRLEETCHVKLITQENNLAHVISVAGRIHNAVLSLERRNKPKEAQTTFEQEMVKFITALRNLLAEKCELSPGTTLGSILEMFRDQLGAFEVNGDAAERIISITRNVFSFNPKMYVNEEGLKRIRMRNSEGDITRAELYYEVENDASDTNPTLHDLFQLVSVILSACSDITNRHFKRWVKNGGQDNSSSQNTPLGQFVDAANNVAGVVRHIFDRTTDENLLIDHFYTYLQPKTVFTMTPIAELNYVNKGAERTIILAFEMDLVQELPEAMLLRLLTGTHNKVIGLSATSGFSHTKNGNFNRRFLARYSRDLGYRIVEREKADIDTLKALRGLRASIRNVDFRVFDDKQLKLTDIYQNCEIYRRTYDNFFDALKKPLEYDLKNTYKRRQCQRELEALLLAAYEGKNSLILSLSGTFKRAFISAWRTHQTAWRQQYGMHSRCDEKTDNDKKHDQILTFTPFKGRHTVHLVFFDSPLANVEDIRQETYLQNSNTILVFMSSYKSAGTGLNYFVKYHDGDINDINASRLDVDFERLVLINSSFYSEVKDNSSNLNTLPNYVTVLKHYADDDITVHKLADFNVNFAHGENYRLLMAEHDMSLFKVVVQAVGRVERRDTLLKTEIFLPRDVFRNVAFQFAALSEDSGNEVVSESMSLLNHRLMEECEKLSQSQSFSDAEQRHTFEQAIVENGLRIDAVHKRVLKTDWINRVRAGNLEYLELCNLFRDSDSFTDPLRWLEKLQANSLYAANRQMQSIHHALFIDRHQGNQTILLCHKRGPDGLVHRDYSALSDFAGGAREYRPELTLFPQYRNDIDFTPGNLVGELIRECDNIQETAFKKWAPNPRLVPLLKGNVGEYLFDKVLKSYGVTPLSDQQVFERLEPLVYEFFDRFIEVGDDLLCIDVKRWATQLDDLTWAEETLEKSDNKIRQIRNIASQKADTKGQKQLQAVLGGRYERIRFVYLNIAYSQNPNNLMWQDNVDHTIHYLNLLQTDYQYYQPKNRESGRSQENSKLRTTLDINPMLLTLLGVEKLPTKGKVS</sequence>
<proteinExistence type="predicted"/>
<name>A0A014LX82_9GAMM</name>